<reference evidence="2" key="1">
    <citation type="submission" date="2012-04" db="EMBL/GenBank/DDBJ databases">
        <title>The Genome Sequence of Loa loa.</title>
        <authorList>
            <consortium name="The Broad Institute Genome Sequencing Platform"/>
            <consortium name="Broad Institute Genome Sequencing Center for Infectious Disease"/>
            <person name="Nutman T.B."/>
            <person name="Fink D.L."/>
            <person name="Russ C."/>
            <person name="Young S."/>
            <person name="Zeng Q."/>
            <person name="Gargeya S."/>
            <person name="Alvarado L."/>
            <person name="Berlin A."/>
            <person name="Chapman S.B."/>
            <person name="Chen Z."/>
            <person name="Freedman E."/>
            <person name="Gellesch M."/>
            <person name="Goldberg J."/>
            <person name="Griggs A."/>
            <person name="Gujja S."/>
            <person name="Heilman E.R."/>
            <person name="Heiman D."/>
            <person name="Howarth C."/>
            <person name="Mehta T."/>
            <person name="Neiman D."/>
            <person name="Pearson M."/>
            <person name="Roberts A."/>
            <person name="Saif S."/>
            <person name="Shea T."/>
            <person name="Shenoy N."/>
            <person name="Sisk P."/>
            <person name="Stolte C."/>
            <person name="Sykes S."/>
            <person name="White J."/>
            <person name="Yandava C."/>
            <person name="Haas B."/>
            <person name="Henn M.R."/>
            <person name="Nusbaum C."/>
            <person name="Birren B."/>
        </authorList>
    </citation>
    <scope>NUCLEOTIDE SEQUENCE [LARGE SCALE GENOMIC DNA]</scope>
</reference>
<dbReference type="Proteomes" id="UP000095285">
    <property type="component" value="Unassembled WGS sequence"/>
</dbReference>
<feature type="region of interest" description="Disordered" evidence="1">
    <location>
        <begin position="1"/>
        <end position="60"/>
    </location>
</feature>
<dbReference type="AlphaFoldDB" id="A0A1I7VXT9"/>
<proteinExistence type="predicted"/>
<feature type="compositionally biased region" description="Basic and acidic residues" evidence="1">
    <location>
        <begin position="1"/>
        <end position="10"/>
    </location>
</feature>
<feature type="compositionally biased region" description="Polar residues" evidence="1">
    <location>
        <begin position="47"/>
        <end position="60"/>
    </location>
</feature>
<sequence>MIQHDLEVHTSRKTNKTPFMSPRMPPGKRQTPLPHNPPAKQPHPKTGNHSGSPSDFSSLI</sequence>
<organism evidence="2 3">
    <name type="scientific">Loa loa</name>
    <name type="common">Eye worm</name>
    <name type="synonym">Filaria loa</name>
    <dbReference type="NCBI Taxonomy" id="7209"/>
    <lineage>
        <taxon>Eukaryota</taxon>
        <taxon>Metazoa</taxon>
        <taxon>Ecdysozoa</taxon>
        <taxon>Nematoda</taxon>
        <taxon>Chromadorea</taxon>
        <taxon>Rhabditida</taxon>
        <taxon>Spirurina</taxon>
        <taxon>Spiruromorpha</taxon>
        <taxon>Filarioidea</taxon>
        <taxon>Onchocercidae</taxon>
        <taxon>Loa</taxon>
    </lineage>
</organism>
<dbReference type="WBParaSite" id="EN70_7459">
    <property type="protein sequence ID" value="EN70_7459"/>
    <property type="gene ID" value="EN70_7459"/>
</dbReference>
<name>A0A1I7VXT9_LOALO</name>
<evidence type="ECO:0000313" key="2">
    <source>
        <dbReference type="Proteomes" id="UP000095285"/>
    </source>
</evidence>
<evidence type="ECO:0000313" key="3">
    <source>
        <dbReference type="WBParaSite" id="EN70_7459"/>
    </source>
</evidence>
<evidence type="ECO:0000256" key="1">
    <source>
        <dbReference type="SAM" id="MobiDB-lite"/>
    </source>
</evidence>
<accession>A0A1I7VXT9</accession>
<reference evidence="3" key="2">
    <citation type="submission" date="2016-11" db="UniProtKB">
        <authorList>
            <consortium name="WormBaseParasite"/>
        </authorList>
    </citation>
    <scope>IDENTIFICATION</scope>
</reference>
<keyword evidence="2" id="KW-1185">Reference proteome</keyword>
<protein>
    <submittedName>
        <fullName evidence="3">Ovule protein</fullName>
    </submittedName>
</protein>